<reference evidence="1 2" key="1">
    <citation type="journal article" date="2021" name="Int. J. Syst. Evol. Microbiol.">
        <title>Reticulibacter mediterranei gen. nov., sp. nov., within the new family Reticulibacteraceae fam. nov., and Ktedonospora formicarum gen. nov., sp. nov., Ktedonobacter robiniae sp. nov., Dictyobacter formicarum sp. nov. and Dictyobacter arantiisoli sp. nov., belonging to the class Ktedonobacteria.</title>
        <authorList>
            <person name="Yabe S."/>
            <person name="Zheng Y."/>
            <person name="Wang C.M."/>
            <person name="Sakai Y."/>
            <person name="Abe K."/>
            <person name="Yokota A."/>
            <person name="Donadio S."/>
            <person name="Cavaletti L."/>
            <person name="Monciardini P."/>
        </authorList>
    </citation>
    <scope>NUCLEOTIDE SEQUENCE [LARGE SCALE GENOMIC DNA]</scope>
    <source>
        <strain evidence="1 2">SOSP1-30</strain>
    </source>
</reference>
<organism evidence="1 2">
    <name type="scientific">Ktedonobacter robiniae</name>
    <dbReference type="NCBI Taxonomy" id="2778365"/>
    <lineage>
        <taxon>Bacteria</taxon>
        <taxon>Bacillati</taxon>
        <taxon>Chloroflexota</taxon>
        <taxon>Ktedonobacteria</taxon>
        <taxon>Ktedonobacterales</taxon>
        <taxon>Ktedonobacteraceae</taxon>
        <taxon>Ktedonobacter</taxon>
    </lineage>
</organism>
<proteinExistence type="predicted"/>
<accession>A0ABQ3V8I7</accession>
<comment type="caution">
    <text evidence="1">The sequence shown here is derived from an EMBL/GenBank/DDBJ whole genome shotgun (WGS) entry which is preliminary data.</text>
</comment>
<keyword evidence="2" id="KW-1185">Reference proteome</keyword>
<protein>
    <submittedName>
        <fullName evidence="1">Uncharacterized protein</fullName>
    </submittedName>
</protein>
<gene>
    <name evidence="1" type="ORF">KSB_91750</name>
</gene>
<evidence type="ECO:0000313" key="1">
    <source>
        <dbReference type="EMBL" id="GHO60700.1"/>
    </source>
</evidence>
<dbReference type="Proteomes" id="UP000654345">
    <property type="component" value="Unassembled WGS sequence"/>
</dbReference>
<evidence type="ECO:0000313" key="2">
    <source>
        <dbReference type="Proteomes" id="UP000654345"/>
    </source>
</evidence>
<name>A0ABQ3V8I7_9CHLR</name>
<dbReference type="EMBL" id="BNJG01000006">
    <property type="protein sequence ID" value="GHO60700.1"/>
    <property type="molecule type" value="Genomic_DNA"/>
</dbReference>
<sequence length="50" mass="5642">MLGASKHELPGKLFGSVRHARRIPCKDAQGTIPHWISHVQTSMFKVDRTD</sequence>